<keyword evidence="5" id="KW-1185">Reference proteome</keyword>
<protein>
    <submittedName>
        <fullName evidence="4">SHOCT domain-containing protein</fullName>
    </submittedName>
</protein>
<organism evidence="4 5">
    <name type="scientific">Halorussus aquaticus</name>
    <dbReference type="NCBI Taxonomy" id="2953748"/>
    <lineage>
        <taxon>Archaea</taxon>
        <taxon>Methanobacteriati</taxon>
        <taxon>Methanobacteriota</taxon>
        <taxon>Stenosarchaea group</taxon>
        <taxon>Halobacteria</taxon>
        <taxon>Halobacteriales</taxon>
        <taxon>Haladaptataceae</taxon>
        <taxon>Halorussus</taxon>
    </lineage>
</organism>
<keyword evidence="2" id="KW-0812">Transmembrane</keyword>
<dbReference type="EMBL" id="JBHSHT010000001">
    <property type="protein sequence ID" value="MFC4824057.1"/>
    <property type="molecule type" value="Genomic_DNA"/>
</dbReference>
<evidence type="ECO:0000256" key="1">
    <source>
        <dbReference type="SAM" id="MobiDB-lite"/>
    </source>
</evidence>
<reference evidence="4 5" key="1">
    <citation type="journal article" date="2019" name="Int. J. Syst. Evol. Microbiol.">
        <title>The Global Catalogue of Microorganisms (GCM) 10K type strain sequencing project: providing services to taxonomists for standard genome sequencing and annotation.</title>
        <authorList>
            <consortium name="The Broad Institute Genomics Platform"/>
            <consortium name="The Broad Institute Genome Sequencing Center for Infectious Disease"/>
            <person name="Wu L."/>
            <person name="Ma J."/>
        </authorList>
    </citation>
    <scope>NUCLEOTIDE SEQUENCE [LARGE SCALE GENOMIC DNA]</scope>
    <source>
        <strain evidence="4 5">XZYJ18</strain>
    </source>
</reference>
<feature type="transmembrane region" description="Helical" evidence="2">
    <location>
        <begin position="25"/>
        <end position="44"/>
    </location>
</feature>
<name>A0ABD5PZY6_9EURY</name>
<evidence type="ECO:0000259" key="3">
    <source>
        <dbReference type="Pfam" id="PF09851"/>
    </source>
</evidence>
<proteinExistence type="predicted"/>
<dbReference type="InterPro" id="IPR018649">
    <property type="entry name" value="SHOCT"/>
</dbReference>
<evidence type="ECO:0000313" key="4">
    <source>
        <dbReference type="EMBL" id="MFC4824057.1"/>
    </source>
</evidence>
<feature type="domain" description="SHOCT" evidence="3">
    <location>
        <begin position="111"/>
        <end position="133"/>
    </location>
</feature>
<sequence>MDQSADTSTFRALHRLVEHYTPDGALGRTLLGGTALSLAPFLFFGGIEMVGIGATFAAFVAGLFGVVVSVPALLVGVVSLWPVYLSLIGNVESASAYPDGATESWADADAPEAVLKRRYAAGELSREEFERRLGDVMGTNGADSPNARNAEETRRRDRSERARNR</sequence>
<keyword evidence="2" id="KW-0472">Membrane</keyword>
<dbReference type="Proteomes" id="UP001595945">
    <property type="component" value="Unassembled WGS sequence"/>
</dbReference>
<evidence type="ECO:0000313" key="5">
    <source>
        <dbReference type="Proteomes" id="UP001595945"/>
    </source>
</evidence>
<comment type="caution">
    <text evidence="4">The sequence shown here is derived from an EMBL/GenBank/DDBJ whole genome shotgun (WGS) entry which is preliminary data.</text>
</comment>
<dbReference type="GeneID" id="73045264"/>
<feature type="transmembrane region" description="Helical" evidence="2">
    <location>
        <begin position="56"/>
        <end position="84"/>
    </location>
</feature>
<dbReference type="AlphaFoldDB" id="A0ABD5PZY6"/>
<accession>A0ABD5PZY6</accession>
<dbReference type="RefSeq" id="WP_254266864.1">
    <property type="nucleotide sequence ID" value="NZ_CP100400.1"/>
</dbReference>
<feature type="region of interest" description="Disordered" evidence="1">
    <location>
        <begin position="132"/>
        <end position="165"/>
    </location>
</feature>
<feature type="compositionally biased region" description="Basic and acidic residues" evidence="1">
    <location>
        <begin position="149"/>
        <end position="165"/>
    </location>
</feature>
<keyword evidence="2" id="KW-1133">Transmembrane helix</keyword>
<dbReference type="Pfam" id="PF09851">
    <property type="entry name" value="SHOCT"/>
    <property type="match status" value="1"/>
</dbReference>
<evidence type="ECO:0000256" key="2">
    <source>
        <dbReference type="SAM" id="Phobius"/>
    </source>
</evidence>
<gene>
    <name evidence="4" type="ORF">ACFO9K_07260</name>
</gene>